<feature type="domain" description="Peptidase S9 prolyl oligopeptidase catalytic" evidence="3">
    <location>
        <begin position="412"/>
        <end position="588"/>
    </location>
</feature>
<accession>A0A6A6QJJ6</accession>
<dbReference type="GO" id="GO:0008236">
    <property type="term" value="F:serine-type peptidase activity"/>
    <property type="evidence" value="ECO:0007669"/>
    <property type="project" value="InterPro"/>
</dbReference>
<dbReference type="OrthoDB" id="449091at2759"/>
<feature type="signal peptide" evidence="2">
    <location>
        <begin position="1"/>
        <end position="21"/>
    </location>
</feature>
<dbReference type="Proteomes" id="UP000799750">
    <property type="component" value="Unassembled WGS sequence"/>
</dbReference>
<organism evidence="4 5">
    <name type="scientific">Lophium mytilinum</name>
    <dbReference type="NCBI Taxonomy" id="390894"/>
    <lineage>
        <taxon>Eukaryota</taxon>
        <taxon>Fungi</taxon>
        <taxon>Dikarya</taxon>
        <taxon>Ascomycota</taxon>
        <taxon>Pezizomycotina</taxon>
        <taxon>Dothideomycetes</taxon>
        <taxon>Pleosporomycetidae</taxon>
        <taxon>Mytilinidiales</taxon>
        <taxon>Mytilinidiaceae</taxon>
        <taxon>Lophium</taxon>
    </lineage>
</organism>
<dbReference type="SUPFAM" id="SSF53474">
    <property type="entry name" value="alpha/beta-Hydrolases"/>
    <property type="match status" value="1"/>
</dbReference>
<evidence type="ECO:0000313" key="4">
    <source>
        <dbReference type="EMBL" id="KAF2491853.1"/>
    </source>
</evidence>
<reference evidence="4" key="1">
    <citation type="journal article" date="2020" name="Stud. Mycol.">
        <title>101 Dothideomycetes genomes: a test case for predicting lifestyles and emergence of pathogens.</title>
        <authorList>
            <person name="Haridas S."/>
            <person name="Albert R."/>
            <person name="Binder M."/>
            <person name="Bloem J."/>
            <person name="Labutti K."/>
            <person name="Salamov A."/>
            <person name="Andreopoulos B."/>
            <person name="Baker S."/>
            <person name="Barry K."/>
            <person name="Bills G."/>
            <person name="Bluhm B."/>
            <person name="Cannon C."/>
            <person name="Castanera R."/>
            <person name="Culley D."/>
            <person name="Daum C."/>
            <person name="Ezra D."/>
            <person name="Gonzalez J."/>
            <person name="Henrissat B."/>
            <person name="Kuo A."/>
            <person name="Liang C."/>
            <person name="Lipzen A."/>
            <person name="Lutzoni F."/>
            <person name="Magnuson J."/>
            <person name="Mondo S."/>
            <person name="Nolan M."/>
            <person name="Ohm R."/>
            <person name="Pangilinan J."/>
            <person name="Park H.-J."/>
            <person name="Ramirez L."/>
            <person name="Alfaro M."/>
            <person name="Sun H."/>
            <person name="Tritt A."/>
            <person name="Yoshinaga Y."/>
            <person name="Zwiers L.-H."/>
            <person name="Turgeon B."/>
            <person name="Goodwin S."/>
            <person name="Spatafora J."/>
            <person name="Crous P."/>
            <person name="Grigoriev I."/>
        </authorList>
    </citation>
    <scope>NUCLEOTIDE SEQUENCE</scope>
    <source>
        <strain evidence="4">CBS 269.34</strain>
    </source>
</reference>
<evidence type="ECO:0000313" key="5">
    <source>
        <dbReference type="Proteomes" id="UP000799750"/>
    </source>
</evidence>
<feature type="chain" id="PRO_5025632276" description="Peptidase S9 prolyl oligopeptidase catalytic domain-containing protein" evidence="2">
    <location>
        <begin position="22"/>
        <end position="941"/>
    </location>
</feature>
<dbReference type="InterPro" id="IPR001375">
    <property type="entry name" value="Peptidase_S9_cat"/>
</dbReference>
<dbReference type="Pfam" id="PF00326">
    <property type="entry name" value="Peptidase_S9"/>
    <property type="match status" value="1"/>
</dbReference>
<protein>
    <recommendedName>
        <fullName evidence="3">Peptidase S9 prolyl oligopeptidase catalytic domain-containing protein</fullName>
    </recommendedName>
</protein>
<keyword evidence="1 2" id="KW-0732">Signal</keyword>
<evidence type="ECO:0000259" key="3">
    <source>
        <dbReference type="Pfam" id="PF00326"/>
    </source>
</evidence>
<dbReference type="Gene3D" id="3.40.50.1820">
    <property type="entry name" value="alpha/beta hydrolase"/>
    <property type="match status" value="1"/>
</dbReference>
<dbReference type="InterPro" id="IPR050955">
    <property type="entry name" value="Plant_Biomass_Hydrol_Est"/>
</dbReference>
<name>A0A6A6QJJ6_9PEZI</name>
<dbReference type="GO" id="GO:0006508">
    <property type="term" value="P:proteolysis"/>
    <property type="evidence" value="ECO:0007669"/>
    <property type="project" value="InterPro"/>
</dbReference>
<dbReference type="PANTHER" id="PTHR43037">
    <property type="entry name" value="UNNAMED PRODUCT-RELATED"/>
    <property type="match status" value="1"/>
</dbReference>
<dbReference type="PANTHER" id="PTHR43037:SF4">
    <property type="entry name" value="PEPTIDASE S9 PROLYL OLIGOPEPTIDASE CATALYTIC DOMAIN-CONTAINING PROTEIN"/>
    <property type="match status" value="1"/>
</dbReference>
<dbReference type="InterPro" id="IPR029058">
    <property type="entry name" value="AB_hydrolase_fold"/>
</dbReference>
<dbReference type="EMBL" id="MU004195">
    <property type="protein sequence ID" value="KAF2491853.1"/>
    <property type="molecule type" value="Genomic_DNA"/>
</dbReference>
<keyword evidence="5" id="KW-1185">Reference proteome</keyword>
<evidence type="ECO:0000256" key="1">
    <source>
        <dbReference type="ARBA" id="ARBA00022729"/>
    </source>
</evidence>
<dbReference type="AlphaFoldDB" id="A0A6A6QJJ6"/>
<proteinExistence type="predicted"/>
<sequence>MPLNRLLRPFLLCFITFLANAARLRDEMVPLGQEGTPPSFSVSFSSAWQILGPFQAGSREAPWGADPLEFFGGFRSLQCDKEARFRSSLGIDGTVGWSLLEGETVNANAFGSSVSLPVNFENPGLPLQGVYGWAARQYQAWARGQFSIDTEQDLPLIVYSDSILEFWIDGVHYFGGDFYSFRKAPPVIRLGPGAHTVDVRLVYDVRAMGGGDAPFIIAIELASGSLEVASQGIVMADVVDGSLASSLASVTVRNNKAQDLEILSVEPSLNDSTTTVTLKSSVVVAAGQTRPILFDVKLSDTTTPSISVRIKYRQVSPASFPSFLEVSQTLTHRSIYEPHKITYLHPGSILSYAMLRPPSKKAVQDSSENEKFPILLAFHGAGVEAENDLVAHALDRTSDIKAWVLFPTGVTTWSGDDWHNWGFADVEVAVNYVPKWIEAVGWQGPAADLQRWLVAGHSNGGQGAWYALTHRPSKIIAAAPLSGYSSIQNYVPYLLWQPMDPQRSAIRDGALNSYRHELLLENCKGIPILQQHGALDDNVPTYHSRLLSQLLLQANGTSRYYELPDKGHWFDGIMATPQLLDFYNQQIGKIPGDQELQSFSLVVGSPADTGSKGGLRVTQLETPGQYGRVDVVFDEVTAKYRVTTSNVLSLEVDDQRHSSGLSSITLDGQDLNKLDGTVLHQEDKMVLWRNTNGQWKVSQSSLLRWLILALRTRFHPCVRASKSCRHISILSLNIPVKPSKSSRNSKKVGNKQPSSLLRSGRQLGAMDAILRTRGHFTIQYQHSEASGIALQISRNLYQYFYADSAVVEAKTQADHTPGNVITTSIGGDVHANSHPLFPIKLSSSGLSIQEAGGRTREYGGEGGLSAIFLRPLPDERLELVVWGVNRESLAIAARLVPMLTGVGQPDFVVMRRDCLWKGVEGAVAMGFFDHEWNVTKTAVLR</sequence>
<gene>
    <name evidence="4" type="ORF">BU16DRAFT_130466</name>
</gene>
<evidence type="ECO:0000256" key="2">
    <source>
        <dbReference type="SAM" id="SignalP"/>
    </source>
</evidence>